<protein>
    <submittedName>
        <fullName evidence="5">AP-2 complex subunit alpha</fullName>
    </submittedName>
</protein>
<proteinExistence type="predicted"/>
<dbReference type="STRING" id="396776.A0A0J8S3G1"/>
<dbReference type="Pfam" id="PF02883">
    <property type="entry name" value="Alpha_adaptinC2"/>
    <property type="match status" value="1"/>
</dbReference>
<keyword evidence="1" id="KW-0813">Transport</keyword>
<dbReference type="GO" id="GO:0030131">
    <property type="term" value="C:clathrin adaptor complex"/>
    <property type="evidence" value="ECO:0007669"/>
    <property type="project" value="InterPro"/>
</dbReference>
<evidence type="ECO:0000256" key="3">
    <source>
        <dbReference type="SAM" id="MobiDB-lite"/>
    </source>
</evidence>
<gene>
    <name evidence="5" type="ORF">CIHG_09121</name>
</gene>
<accession>A0A0J8S3G1</accession>
<dbReference type="Pfam" id="PF02296">
    <property type="entry name" value="Alpha_adaptin_C"/>
    <property type="match status" value="1"/>
</dbReference>
<dbReference type="Proteomes" id="UP000054563">
    <property type="component" value="Unassembled WGS sequence"/>
</dbReference>
<dbReference type="VEuPathDB" id="FungiDB:CIHG_09121"/>
<sequence length="309" mass="33848">MLTQKSGLKRSFTTPANGISGTNGASKTGASSDLLGLDLAASDATAPNLASAAHLSPDWDIGFNRLFFVDEGVLFEDAQIQVGLRSEYRGHLGVCKLYFTNKSSFSIGSFTTTLDNPSPTGLKVDTKSLPEPDVLPASQTQQTVCFECLGPFTKAPTIRISYLAGALQAYTLQLPVLMHRYMDASGLASDDFFKRWRQIGGGPLESQSTFGLVNIKNRTINEASTRQIVEGFKWKILPGVDPNPKNIVGCAVYQAESRKTGCLMRLEPNYEKMMYRITIRATQEDVPPALVKLMEERLAQGVSNDDMYR</sequence>
<dbReference type="OrthoDB" id="28053at2759"/>
<evidence type="ECO:0000259" key="4">
    <source>
        <dbReference type="SMART" id="SM00809"/>
    </source>
</evidence>
<dbReference type="AlphaFoldDB" id="A0A0J8S3G1"/>
<dbReference type="SMART" id="SM00809">
    <property type="entry name" value="Alpha_adaptinC2"/>
    <property type="match status" value="1"/>
</dbReference>
<dbReference type="InterPro" id="IPR009028">
    <property type="entry name" value="Coatomer/calthrin_app_sub_C"/>
</dbReference>
<dbReference type="Gene3D" id="2.60.40.1230">
    <property type="match status" value="1"/>
</dbReference>
<keyword evidence="2" id="KW-0653">Protein transport</keyword>
<organism evidence="5 6">
    <name type="scientific">Coccidioides immitis H538.4</name>
    <dbReference type="NCBI Taxonomy" id="396776"/>
    <lineage>
        <taxon>Eukaryota</taxon>
        <taxon>Fungi</taxon>
        <taxon>Dikarya</taxon>
        <taxon>Ascomycota</taxon>
        <taxon>Pezizomycotina</taxon>
        <taxon>Eurotiomycetes</taxon>
        <taxon>Eurotiomycetidae</taxon>
        <taxon>Onygenales</taxon>
        <taxon>Onygenaceae</taxon>
        <taxon>Coccidioides</taxon>
    </lineage>
</organism>
<feature type="region of interest" description="Disordered" evidence="3">
    <location>
        <begin position="1"/>
        <end position="25"/>
    </location>
</feature>
<dbReference type="GO" id="GO:0016192">
    <property type="term" value="P:vesicle-mediated transport"/>
    <property type="evidence" value="ECO:0007669"/>
    <property type="project" value="InterPro"/>
</dbReference>
<dbReference type="Gene3D" id="3.30.310.10">
    <property type="entry name" value="TATA-Binding Protein"/>
    <property type="match status" value="1"/>
</dbReference>
<dbReference type="InterPro" id="IPR008152">
    <property type="entry name" value="Clathrin_a/b/g-adaptin_app_Ig"/>
</dbReference>
<feature type="domain" description="Clathrin adaptor alpha/beta/gamma-adaptin appendage Ig-like subdomain" evidence="4">
    <location>
        <begin position="64"/>
        <end position="175"/>
    </location>
</feature>
<evidence type="ECO:0000256" key="2">
    <source>
        <dbReference type="ARBA" id="ARBA00022927"/>
    </source>
</evidence>
<dbReference type="eggNOG" id="KOG1077">
    <property type="taxonomic scope" value="Eukaryota"/>
</dbReference>
<evidence type="ECO:0000256" key="1">
    <source>
        <dbReference type="ARBA" id="ARBA00022448"/>
    </source>
</evidence>
<dbReference type="SUPFAM" id="SSF49348">
    <property type="entry name" value="Clathrin adaptor appendage domain"/>
    <property type="match status" value="1"/>
</dbReference>
<evidence type="ECO:0000313" key="5">
    <source>
        <dbReference type="EMBL" id="KMU91376.1"/>
    </source>
</evidence>
<dbReference type="EMBL" id="DS017035">
    <property type="protein sequence ID" value="KMU91376.1"/>
    <property type="molecule type" value="Genomic_DNA"/>
</dbReference>
<dbReference type="InterPro" id="IPR012295">
    <property type="entry name" value="TBP_dom_sf"/>
</dbReference>
<dbReference type="GO" id="GO:0006886">
    <property type="term" value="P:intracellular protein transport"/>
    <property type="evidence" value="ECO:0007669"/>
    <property type="project" value="InterPro"/>
</dbReference>
<dbReference type="SUPFAM" id="SSF55711">
    <property type="entry name" value="Subdomain of clathrin and coatomer appendage domain"/>
    <property type="match status" value="1"/>
</dbReference>
<dbReference type="InterPro" id="IPR003164">
    <property type="entry name" value="Clathrin_a-adaptin_app_sub_C"/>
</dbReference>
<reference evidence="6" key="1">
    <citation type="journal article" date="2010" name="Genome Res.">
        <title>Population genomic sequencing of Coccidioides fungi reveals recent hybridization and transposon control.</title>
        <authorList>
            <person name="Neafsey D.E."/>
            <person name="Barker B.M."/>
            <person name="Sharpton T.J."/>
            <person name="Stajich J.E."/>
            <person name="Park D.J."/>
            <person name="Whiston E."/>
            <person name="Hung C.-Y."/>
            <person name="McMahan C."/>
            <person name="White J."/>
            <person name="Sykes S."/>
            <person name="Heiman D."/>
            <person name="Young S."/>
            <person name="Zeng Q."/>
            <person name="Abouelleil A."/>
            <person name="Aftuck L."/>
            <person name="Bessette D."/>
            <person name="Brown A."/>
            <person name="FitzGerald M."/>
            <person name="Lui A."/>
            <person name="Macdonald J.P."/>
            <person name="Priest M."/>
            <person name="Orbach M.J."/>
            <person name="Galgiani J.N."/>
            <person name="Kirkland T.N."/>
            <person name="Cole G.T."/>
            <person name="Birren B.W."/>
            <person name="Henn M.R."/>
            <person name="Taylor J.W."/>
            <person name="Rounsley S.D."/>
        </authorList>
    </citation>
    <scope>NUCLEOTIDE SEQUENCE [LARGE SCALE GENOMIC DNA]</scope>
    <source>
        <strain evidence="6">H538.4</strain>
    </source>
</reference>
<name>A0A0J8S3G1_COCIT</name>
<dbReference type="InterPro" id="IPR013041">
    <property type="entry name" value="Clathrin_app_Ig-like_sf"/>
</dbReference>
<evidence type="ECO:0000313" key="6">
    <source>
        <dbReference type="Proteomes" id="UP000054563"/>
    </source>
</evidence>